<keyword evidence="1" id="KW-0238">DNA-binding</keyword>
<evidence type="ECO:0000256" key="1">
    <source>
        <dbReference type="ARBA" id="ARBA00023125"/>
    </source>
</evidence>
<dbReference type="Gene3D" id="1.10.1660.10">
    <property type="match status" value="1"/>
</dbReference>
<accession>A0AAP5Q2E4</accession>
<dbReference type="GO" id="GO:0003677">
    <property type="term" value="F:DNA binding"/>
    <property type="evidence" value="ECO:0007669"/>
    <property type="project" value="UniProtKB-KW"/>
</dbReference>
<sequence length="184" mass="20383">MRTPSHPKKQRGPGVDPASPRTRRSVEIPRPPDRSSGAAEARAVLTIGKLAKLADVSTDTIRFYEDENLLRPASKTAAGYRLYGTDAARRLEFIRHAQHCGMTLSEIRQLLELKADDSACCSDVRSLAIQKKLQLEQQIRTMQAMSRALSELIAICTADDRPLDDCPILAALETSLADQHRDPH</sequence>
<dbReference type="InterPro" id="IPR047057">
    <property type="entry name" value="MerR_fam"/>
</dbReference>
<feature type="region of interest" description="Disordered" evidence="2">
    <location>
        <begin position="1"/>
        <end position="40"/>
    </location>
</feature>
<dbReference type="PANTHER" id="PTHR30204">
    <property type="entry name" value="REDOX-CYCLING DRUG-SENSING TRANSCRIPTIONAL ACTIVATOR SOXR"/>
    <property type="match status" value="1"/>
</dbReference>
<comment type="caution">
    <text evidence="4">The sequence shown here is derived from an EMBL/GenBank/DDBJ whole genome shotgun (WGS) entry which is preliminary data.</text>
</comment>
<dbReference type="Proteomes" id="UP001246473">
    <property type="component" value="Unassembled WGS sequence"/>
</dbReference>
<evidence type="ECO:0000259" key="3">
    <source>
        <dbReference type="PROSITE" id="PS50937"/>
    </source>
</evidence>
<dbReference type="InterPro" id="IPR009061">
    <property type="entry name" value="DNA-bd_dom_put_sf"/>
</dbReference>
<feature type="domain" description="HTH merR-type" evidence="3">
    <location>
        <begin position="44"/>
        <end position="113"/>
    </location>
</feature>
<dbReference type="AlphaFoldDB" id="A0AAP5Q2E4"/>
<name>A0AAP5Q2E4_9BURK</name>
<dbReference type="SMART" id="SM00422">
    <property type="entry name" value="HTH_MERR"/>
    <property type="match status" value="1"/>
</dbReference>
<dbReference type="CDD" id="cd04770">
    <property type="entry name" value="HTH_HMRTR"/>
    <property type="match status" value="1"/>
</dbReference>
<dbReference type="PANTHER" id="PTHR30204:SF92">
    <property type="entry name" value="HTH-TYPE TRANSCRIPTIONAL REGULATOR ZNTR"/>
    <property type="match status" value="1"/>
</dbReference>
<evidence type="ECO:0000313" key="4">
    <source>
        <dbReference type="EMBL" id="MDT8835825.1"/>
    </source>
</evidence>
<feature type="compositionally biased region" description="Basic and acidic residues" evidence="2">
    <location>
        <begin position="24"/>
        <end position="33"/>
    </location>
</feature>
<dbReference type="Pfam" id="PF13411">
    <property type="entry name" value="MerR_1"/>
    <property type="match status" value="1"/>
</dbReference>
<dbReference type="PROSITE" id="PS50937">
    <property type="entry name" value="HTH_MERR_2"/>
    <property type="match status" value="1"/>
</dbReference>
<dbReference type="InterPro" id="IPR000551">
    <property type="entry name" value="MerR-type_HTH_dom"/>
</dbReference>
<dbReference type="GO" id="GO:0003700">
    <property type="term" value="F:DNA-binding transcription factor activity"/>
    <property type="evidence" value="ECO:0007669"/>
    <property type="project" value="InterPro"/>
</dbReference>
<evidence type="ECO:0000313" key="5">
    <source>
        <dbReference type="Proteomes" id="UP001246473"/>
    </source>
</evidence>
<proteinExistence type="predicted"/>
<dbReference type="RefSeq" id="WP_315696598.1">
    <property type="nucleotide sequence ID" value="NZ_JANSLM010000001.1"/>
</dbReference>
<feature type="compositionally biased region" description="Basic residues" evidence="2">
    <location>
        <begin position="1"/>
        <end position="11"/>
    </location>
</feature>
<evidence type="ECO:0000256" key="2">
    <source>
        <dbReference type="SAM" id="MobiDB-lite"/>
    </source>
</evidence>
<protein>
    <submittedName>
        <fullName evidence="4">Heavy metal-responsive transcriptional regulator</fullName>
    </submittedName>
</protein>
<organism evidence="4 5">
    <name type="scientific">Paraburkholderia fungorum</name>
    <dbReference type="NCBI Taxonomy" id="134537"/>
    <lineage>
        <taxon>Bacteria</taxon>
        <taxon>Pseudomonadati</taxon>
        <taxon>Pseudomonadota</taxon>
        <taxon>Betaproteobacteria</taxon>
        <taxon>Burkholderiales</taxon>
        <taxon>Burkholderiaceae</taxon>
        <taxon>Paraburkholderia</taxon>
    </lineage>
</organism>
<dbReference type="PRINTS" id="PR00040">
    <property type="entry name" value="HTHMERR"/>
</dbReference>
<reference evidence="4" key="1">
    <citation type="submission" date="2022-08" db="EMBL/GenBank/DDBJ databases">
        <authorList>
            <person name="Kim S.-J."/>
        </authorList>
    </citation>
    <scope>NUCLEOTIDE SEQUENCE</scope>
    <source>
        <strain evidence="4">KJ</strain>
    </source>
</reference>
<dbReference type="EMBL" id="JANSLM010000001">
    <property type="protein sequence ID" value="MDT8835825.1"/>
    <property type="molecule type" value="Genomic_DNA"/>
</dbReference>
<gene>
    <name evidence="4" type="ORF">ParKJ_00170</name>
</gene>
<dbReference type="PROSITE" id="PS00552">
    <property type="entry name" value="HTH_MERR_1"/>
    <property type="match status" value="1"/>
</dbReference>
<dbReference type="SUPFAM" id="SSF46955">
    <property type="entry name" value="Putative DNA-binding domain"/>
    <property type="match status" value="1"/>
</dbReference>